<gene>
    <name evidence="1" type="ORF">SCLCIDRAFT_119312</name>
</gene>
<dbReference type="STRING" id="1036808.A0A0C3DPS2"/>
<reference evidence="2" key="2">
    <citation type="submission" date="2015-01" db="EMBL/GenBank/DDBJ databases">
        <title>Evolutionary Origins and Diversification of the Mycorrhizal Mutualists.</title>
        <authorList>
            <consortium name="DOE Joint Genome Institute"/>
            <consortium name="Mycorrhizal Genomics Consortium"/>
            <person name="Kohler A."/>
            <person name="Kuo A."/>
            <person name="Nagy L.G."/>
            <person name="Floudas D."/>
            <person name="Copeland A."/>
            <person name="Barry K.W."/>
            <person name="Cichocki N."/>
            <person name="Veneault-Fourrey C."/>
            <person name="LaButti K."/>
            <person name="Lindquist E.A."/>
            <person name="Lipzen A."/>
            <person name="Lundell T."/>
            <person name="Morin E."/>
            <person name="Murat C."/>
            <person name="Riley R."/>
            <person name="Ohm R."/>
            <person name="Sun H."/>
            <person name="Tunlid A."/>
            <person name="Henrissat B."/>
            <person name="Grigoriev I.V."/>
            <person name="Hibbett D.S."/>
            <person name="Martin F."/>
        </authorList>
    </citation>
    <scope>NUCLEOTIDE SEQUENCE [LARGE SCALE GENOMIC DNA]</scope>
    <source>
        <strain evidence="2">Foug A</strain>
    </source>
</reference>
<dbReference type="HOGENOM" id="CLU_099691_0_0_1"/>
<dbReference type="EMBL" id="KN822041">
    <property type="protein sequence ID" value="KIM62610.1"/>
    <property type="molecule type" value="Genomic_DNA"/>
</dbReference>
<sequence length="144" mass="16479">MVDVGVDYREAVDGVTQCRDLGLRKFELSDHEREVLGELRDVLKILKDATLYFSRGSTYIPTMNAMKEQPAFSIPNLASAMDLMDREFTSYAHDPSYSAPIRASIELAQKTLSRYYSSTDKSTLYRIAMALHPHYKLAYFKNTH</sequence>
<evidence type="ECO:0000313" key="2">
    <source>
        <dbReference type="Proteomes" id="UP000053989"/>
    </source>
</evidence>
<name>A0A0C3DPS2_9AGAM</name>
<dbReference type="InterPro" id="IPR012337">
    <property type="entry name" value="RNaseH-like_sf"/>
</dbReference>
<protein>
    <submittedName>
        <fullName evidence="1">Uncharacterized protein</fullName>
    </submittedName>
</protein>
<dbReference type="SUPFAM" id="SSF53098">
    <property type="entry name" value="Ribonuclease H-like"/>
    <property type="match status" value="1"/>
</dbReference>
<reference evidence="1 2" key="1">
    <citation type="submission" date="2014-04" db="EMBL/GenBank/DDBJ databases">
        <authorList>
            <consortium name="DOE Joint Genome Institute"/>
            <person name="Kuo A."/>
            <person name="Kohler A."/>
            <person name="Nagy L.G."/>
            <person name="Floudas D."/>
            <person name="Copeland A."/>
            <person name="Barry K.W."/>
            <person name="Cichocki N."/>
            <person name="Veneault-Fourrey C."/>
            <person name="LaButti K."/>
            <person name="Lindquist E.A."/>
            <person name="Lipzen A."/>
            <person name="Lundell T."/>
            <person name="Morin E."/>
            <person name="Murat C."/>
            <person name="Sun H."/>
            <person name="Tunlid A."/>
            <person name="Henrissat B."/>
            <person name="Grigoriev I.V."/>
            <person name="Hibbett D.S."/>
            <person name="Martin F."/>
            <person name="Nordberg H.P."/>
            <person name="Cantor M.N."/>
            <person name="Hua S.X."/>
        </authorList>
    </citation>
    <scope>NUCLEOTIDE SEQUENCE [LARGE SCALE GENOMIC DNA]</scope>
    <source>
        <strain evidence="1 2">Foug A</strain>
    </source>
</reference>
<proteinExistence type="predicted"/>
<dbReference type="Proteomes" id="UP000053989">
    <property type="component" value="Unassembled WGS sequence"/>
</dbReference>
<organism evidence="1 2">
    <name type="scientific">Scleroderma citrinum Foug A</name>
    <dbReference type="NCBI Taxonomy" id="1036808"/>
    <lineage>
        <taxon>Eukaryota</taxon>
        <taxon>Fungi</taxon>
        <taxon>Dikarya</taxon>
        <taxon>Basidiomycota</taxon>
        <taxon>Agaricomycotina</taxon>
        <taxon>Agaricomycetes</taxon>
        <taxon>Agaricomycetidae</taxon>
        <taxon>Boletales</taxon>
        <taxon>Sclerodermatineae</taxon>
        <taxon>Sclerodermataceae</taxon>
        <taxon>Scleroderma</taxon>
    </lineage>
</organism>
<evidence type="ECO:0000313" key="1">
    <source>
        <dbReference type="EMBL" id="KIM62610.1"/>
    </source>
</evidence>
<keyword evidence="2" id="KW-1185">Reference proteome</keyword>
<dbReference type="AlphaFoldDB" id="A0A0C3DPS2"/>
<dbReference type="OrthoDB" id="2792018at2759"/>
<dbReference type="InParanoid" id="A0A0C3DPS2"/>
<accession>A0A0C3DPS2</accession>